<organism evidence="1 2">
    <name type="scientific">Rubrimonas cliftonensis</name>
    <dbReference type="NCBI Taxonomy" id="89524"/>
    <lineage>
        <taxon>Bacteria</taxon>
        <taxon>Pseudomonadati</taxon>
        <taxon>Pseudomonadota</taxon>
        <taxon>Alphaproteobacteria</taxon>
        <taxon>Rhodobacterales</taxon>
        <taxon>Paracoccaceae</taxon>
        <taxon>Rubrimonas</taxon>
    </lineage>
</organism>
<dbReference type="Proteomes" id="UP000198703">
    <property type="component" value="Unassembled WGS sequence"/>
</dbReference>
<dbReference type="EMBL" id="FNQM01000043">
    <property type="protein sequence ID" value="SEB05943.1"/>
    <property type="molecule type" value="Genomic_DNA"/>
</dbReference>
<proteinExistence type="predicted"/>
<evidence type="ECO:0000313" key="2">
    <source>
        <dbReference type="Proteomes" id="UP000198703"/>
    </source>
</evidence>
<gene>
    <name evidence="1" type="ORF">SAMN05444370_1432</name>
</gene>
<accession>A0A1H4G8G0</accession>
<dbReference type="AlphaFoldDB" id="A0A1H4G8G0"/>
<protein>
    <recommendedName>
        <fullName evidence="3">Nitrate reductase</fullName>
    </recommendedName>
</protein>
<sequence>MIGGLFGRRRASPNAASVKAWVEARFALGPDDVVSIAELACRDDGCPDLETVVTVMHGGGGAAKWRIEKPLAAVTQADIAALGDEDD</sequence>
<evidence type="ECO:0008006" key="3">
    <source>
        <dbReference type="Google" id="ProtNLM"/>
    </source>
</evidence>
<name>A0A1H4G8G0_9RHOB</name>
<keyword evidence="2" id="KW-1185">Reference proteome</keyword>
<dbReference type="OrthoDB" id="7067390at2"/>
<reference evidence="1 2" key="1">
    <citation type="submission" date="2016-10" db="EMBL/GenBank/DDBJ databases">
        <authorList>
            <person name="de Groot N.N."/>
        </authorList>
    </citation>
    <scope>NUCLEOTIDE SEQUENCE [LARGE SCALE GENOMIC DNA]</scope>
    <source>
        <strain evidence="1 2">DSM 15345</strain>
    </source>
</reference>
<evidence type="ECO:0000313" key="1">
    <source>
        <dbReference type="EMBL" id="SEB05943.1"/>
    </source>
</evidence>
<dbReference type="STRING" id="89524.SAMN05444370_1432"/>
<dbReference type="RefSeq" id="WP_093256799.1">
    <property type="nucleotide sequence ID" value="NZ_FNQM01000043.1"/>
</dbReference>